<feature type="region of interest" description="Disordered" evidence="6">
    <location>
        <begin position="145"/>
        <end position="189"/>
    </location>
</feature>
<evidence type="ECO:0000256" key="1">
    <source>
        <dbReference type="ARBA" id="ARBA00009143"/>
    </source>
</evidence>
<evidence type="ECO:0000256" key="3">
    <source>
        <dbReference type="ARBA" id="ARBA00023015"/>
    </source>
</evidence>
<evidence type="ECO:0000256" key="5">
    <source>
        <dbReference type="ARBA" id="ARBA00030511"/>
    </source>
</evidence>
<dbReference type="Proteomes" id="UP000194236">
    <property type="component" value="Unassembled WGS sequence"/>
</dbReference>
<dbReference type="InterPro" id="IPR042534">
    <property type="entry name" value="SAP18_sf"/>
</dbReference>
<sequence length="189" mass="21350">MSALLANQSARSGPFADHDDNVDREKKCPLLLRVFINTSGRHYHLSEYSRGSVPSKEVQIYTWMDATLKELTGLVKEVNQDARKPGTRFDFALVFPDARSSTYRIREIGMTINGRKEPDDMKTLAQSRFQIGDFLDVAISSGVGQRESDYDRPNRISIGGGGGGSSGRDRYNGDRDHFGDRRDRRDRPY</sequence>
<keyword evidence="8" id="KW-1185">Reference proteome</keyword>
<dbReference type="Gene3D" id="3.10.20.550">
    <property type="entry name" value="ASAP complex, SAP18 subunit"/>
    <property type="match status" value="1"/>
</dbReference>
<dbReference type="AlphaFoldDB" id="A0A1Y3B1G0"/>
<keyword evidence="2" id="KW-0678">Repressor</keyword>
<name>A0A1Y3B1G0_EURMA</name>
<feature type="region of interest" description="Disordered" evidence="6">
    <location>
        <begin position="1"/>
        <end position="20"/>
    </location>
</feature>
<dbReference type="PANTHER" id="PTHR13082:SF0">
    <property type="entry name" value="HISTONE DEACETYLASE COMPLEX SUBUNIT SAP18"/>
    <property type="match status" value="1"/>
</dbReference>
<keyword evidence="4" id="KW-0804">Transcription</keyword>
<keyword evidence="3" id="KW-0805">Transcription regulation</keyword>
<gene>
    <name evidence="7" type="ORF">BLA29_000803</name>
</gene>
<dbReference type="Pfam" id="PF06487">
    <property type="entry name" value="SAP18"/>
    <property type="match status" value="1"/>
</dbReference>
<evidence type="ECO:0000313" key="7">
    <source>
        <dbReference type="EMBL" id="OTF74640.1"/>
    </source>
</evidence>
<dbReference type="EMBL" id="MUJZ01046074">
    <property type="protein sequence ID" value="OTF74640.1"/>
    <property type="molecule type" value="Genomic_DNA"/>
</dbReference>
<dbReference type="FunFam" id="3.10.20.550:FF:000001">
    <property type="entry name" value="Histone deacetylase complex subunit SAP18"/>
    <property type="match status" value="1"/>
</dbReference>
<proteinExistence type="inferred from homology"/>
<evidence type="ECO:0000256" key="6">
    <source>
        <dbReference type="SAM" id="MobiDB-lite"/>
    </source>
</evidence>
<reference evidence="7 8" key="1">
    <citation type="submission" date="2017-03" db="EMBL/GenBank/DDBJ databases">
        <title>Genome Survey of Euroglyphus maynei.</title>
        <authorList>
            <person name="Arlian L.G."/>
            <person name="Morgan M.S."/>
            <person name="Rider S.D."/>
        </authorList>
    </citation>
    <scope>NUCLEOTIDE SEQUENCE [LARGE SCALE GENOMIC DNA]</scope>
    <source>
        <strain evidence="7">Arlian Lab</strain>
        <tissue evidence="7">Whole body</tissue>
    </source>
</reference>
<feature type="compositionally biased region" description="Basic and acidic residues" evidence="6">
    <location>
        <begin position="167"/>
        <end position="189"/>
    </location>
</feature>
<dbReference type="GO" id="GO:0003714">
    <property type="term" value="F:transcription corepressor activity"/>
    <property type="evidence" value="ECO:0007669"/>
    <property type="project" value="TreeGrafter"/>
</dbReference>
<feature type="compositionally biased region" description="Polar residues" evidence="6">
    <location>
        <begin position="1"/>
        <end position="11"/>
    </location>
</feature>
<dbReference type="OrthoDB" id="440566at2759"/>
<evidence type="ECO:0000313" key="8">
    <source>
        <dbReference type="Proteomes" id="UP000194236"/>
    </source>
</evidence>
<dbReference type="GO" id="GO:0005634">
    <property type="term" value="C:nucleus"/>
    <property type="evidence" value="ECO:0007669"/>
    <property type="project" value="TreeGrafter"/>
</dbReference>
<evidence type="ECO:0000256" key="2">
    <source>
        <dbReference type="ARBA" id="ARBA00022491"/>
    </source>
</evidence>
<comment type="similarity">
    <text evidence="1">Belongs to the SAP18 family.</text>
</comment>
<comment type="caution">
    <text evidence="7">The sequence shown here is derived from an EMBL/GenBank/DDBJ whole genome shotgun (WGS) entry which is preliminary data.</text>
</comment>
<evidence type="ECO:0000256" key="4">
    <source>
        <dbReference type="ARBA" id="ARBA00023163"/>
    </source>
</evidence>
<accession>A0A1Y3B1G0</accession>
<protein>
    <recommendedName>
        <fullName evidence="5">18 kDa Sin3-associated polypeptide</fullName>
    </recommendedName>
</protein>
<dbReference type="PANTHER" id="PTHR13082">
    <property type="entry name" value="SAP18"/>
    <property type="match status" value="1"/>
</dbReference>
<dbReference type="InterPro" id="IPR010516">
    <property type="entry name" value="SAP18"/>
</dbReference>
<organism evidence="7 8">
    <name type="scientific">Euroglyphus maynei</name>
    <name type="common">Mayne's house dust mite</name>
    <dbReference type="NCBI Taxonomy" id="6958"/>
    <lineage>
        <taxon>Eukaryota</taxon>
        <taxon>Metazoa</taxon>
        <taxon>Ecdysozoa</taxon>
        <taxon>Arthropoda</taxon>
        <taxon>Chelicerata</taxon>
        <taxon>Arachnida</taxon>
        <taxon>Acari</taxon>
        <taxon>Acariformes</taxon>
        <taxon>Sarcoptiformes</taxon>
        <taxon>Astigmata</taxon>
        <taxon>Psoroptidia</taxon>
        <taxon>Analgoidea</taxon>
        <taxon>Pyroglyphidae</taxon>
        <taxon>Pyroglyphinae</taxon>
        <taxon>Euroglyphus</taxon>
    </lineage>
</organism>